<accession>A0A4Q9M740</accession>
<sequence length="67" mass="8046">MSIFRARSGLESFSRRMYHDISVMPHRRRPHRRLCHLACHVWTMEASPPGPSKRFQLDQLIFRRPTT</sequence>
<proteinExistence type="predicted"/>
<dbReference type="AlphaFoldDB" id="A0A4Q9M740"/>
<gene>
    <name evidence="1" type="ORF">BD311DRAFT_125160</name>
</gene>
<dbReference type="EMBL" id="ML143526">
    <property type="protein sequence ID" value="TBU22795.1"/>
    <property type="molecule type" value="Genomic_DNA"/>
</dbReference>
<name>A0A4Q9M740_9APHY</name>
<evidence type="ECO:0000313" key="1">
    <source>
        <dbReference type="EMBL" id="TBU22795.1"/>
    </source>
</evidence>
<protein>
    <submittedName>
        <fullName evidence="1">Uncharacterized protein</fullName>
    </submittedName>
</protein>
<organism evidence="1">
    <name type="scientific">Dichomitus squalens</name>
    <dbReference type="NCBI Taxonomy" id="114155"/>
    <lineage>
        <taxon>Eukaryota</taxon>
        <taxon>Fungi</taxon>
        <taxon>Dikarya</taxon>
        <taxon>Basidiomycota</taxon>
        <taxon>Agaricomycotina</taxon>
        <taxon>Agaricomycetes</taxon>
        <taxon>Polyporales</taxon>
        <taxon>Polyporaceae</taxon>
        <taxon>Dichomitus</taxon>
    </lineage>
</organism>
<reference evidence="1" key="1">
    <citation type="submission" date="2019-01" db="EMBL/GenBank/DDBJ databases">
        <title>Draft genome sequences of three monokaryotic isolates of the white-rot basidiomycete fungus Dichomitus squalens.</title>
        <authorList>
            <consortium name="DOE Joint Genome Institute"/>
            <person name="Lopez S.C."/>
            <person name="Andreopoulos B."/>
            <person name="Pangilinan J."/>
            <person name="Lipzen A."/>
            <person name="Riley R."/>
            <person name="Ahrendt S."/>
            <person name="Ng V."/>
            <person name="Barry K."/>
            <person name="Daum C."/>
            <person name="Grigoriev I.V."/>
            <person name="Hilden K.S."/>
            <person name="Makela M.R."/>
            <person name="de Vries R.P."/>
        </authorList>
    </citation>
    <scope>NUCLEOTIDE SEQUENCE [LARGE SCALE GENOMIC DNA]</scope>
    <source>
        <strain evidence="1">OM18370.1</strain>
    </source>
</reference>
<dbReference type="Proteomes" id="UP000292957">
    <property type="component" value="Unassembled WGS sequence"/>
</dbReference>